<proteinExistence type="predicted"/>
<feature type="domain" description="DUF222" evidence="2">
    <location>
        <begin position="329"/>
        <end position="412"/>
    </location>
</feature>
<dbReference type="RefSeq" id="WP_123913901.1">
    <property type="nucleotide sequence ID" value="NZ_RKRA01000001.1"/>
</dbReference>
<evidence type="ECO:0000313" key="3">
    <source>
        <dbReference type="EMBL" id="RPF25831.1"/>
    </source>
</evidence>
<feature type="domain" description="DUF222" evidence="2">
    <location>
        <begin position="61"/>
        <end position="295"/>
    </location>
</feature>
<feature type="compositionally biased region" description="Gly residues" evidence="1">
    <location>
        <begin position="310"/>
        <end position="319"/>
    </location>
</feature>
<dbReference type="AlphaFoldDB" id="A0A3N5A1S3"/>
<dbReference type="Proteomes" id="UP000280726">
    <property type="component" value="Unassembled WGS sequence"/>
</dbReference>
<dbReference type="Pfam" id="PF02720">
    <property type="entry name" value="DUF222"/>
    <property type="match status" value="2"/>
</dbReference>
<protein>
    <submittedName>
        <fullName evidence="3">Uncharacterized protein DUF222</fullName>
    </submittedName>
</protein>
<feature type="compositionally biased region" description="Low complexity" evidence="1">
    <location>
        <begin position="10"/>
        <end position="27"/>
    </location>
</feature>
<evidence type="ECO:0000313" key="4">
    <source>
        <dbReference type="Proteomes" id="UP000280726"/>
    </source>
</evidence>
<sequence length="491" mass="52014">MSTDGTDGVSSEAGRPGAAPAASESSGPVSLSVGLARVAVEVAAVLEVDVLGAAGQEVLDAVTVVEGLRRQVEALAGRVLAAVDAHGLWAADGARSLPAWYRARTGRTDVTARVEVARTRALRDHLPATAAALAAGRVSPDHAAALVRHALTTDTLRGRLADPDTGEDFLLGHAQGMDASAFTHLVKAWAIRADPAAADERYRAETDREELYLSRTTGGWSLKGWLSETNGEVLNTALTARTGTPAHTDPATPAQRRAGALTGIARLALDSGTLRPHARTRPHLSVIVPFETLHRLTTTGPHHRDTTGAGAAGAAGGAGSAFHPPAAPAGCGCGQSGCGTVISTDYDTTTMVDADPATLADGTPLPHALLARLACSSALHRVIFGPDSQPLDVGREERLYTTAQTRAIIARDRHCQYPDCTAPPGEGEIHHNLWWYAHHGPTDTNKGILLCWHHHDHVHARRITITREHHRWRFHRHDNTEILPTTHHLAA</sequence>
<gene>
    <name evidence="3" type="ORF">EDD32_0244</name>
</gene>
<name>A0A3N5A1S3_9MICO</name>
<dbReference type="OrthoDB" id="5176970at2"/>
<reference evidence="3 4" key="1">
    <citation type="submission" date="2018-11" db="EMBL/GenBank/DDBJ databases">
        <title>Sequencing the genomes of 1000 actinobacteria strains.</title>
        <authorList>
            <person name="Klenk H.-P."/>
        </authorList>
    </citation>
    <scope>NUCLEOTIDE SEQUENCE [LARGE SCALE GENOMIC DNA]</scope>
    <source>
        <strain evidence="3 4">DSM 14418</strain>
    </source>
</reference>
<dbReference type="InterPro" id="IPR003870">
    <property type="entry name" value="DUF222"/>
</dbReference>
<evidence type="ECO:0000259" key="2">
    <source>
        <dbReference type="Pfam" id="PF02720"/>
    </source>
</evidence>
<keyword evidence="4" id="KW-1185">Reference proteome</keyword>
<dbReference type="EMBL" id="RKRA01000001">
    <property type="protein sequence ID" value="RPF25831.1"/>
    <property type="molecule type" value="Genomic_DNA"/>
</dbReference>
<organism evidence="3 4">
    <name type="scientific">Georgenia muralis</name>
    <dbReference type="NCBI Taxonomy" id="154117"/>
    <lineage>
        <taxon>Bacteria</taxon>
        <taxon>Bacillati</taxon>
        <taxon>Actinomycetota</taxon>
        <taxon>Actinomycetes</taxon>
        <taxon>Micrococcales</taxon>
        <taxon>Bogoriellaceae</taxon>
        <taxon>Georgenia</taxon>
    </lineage>
</organism>
<comment type="caution">
    <text evidence="3">The sequence shown here is derived from an EMBL/GenBank/DDBJ whole genome shotgun (WGS) entry which is preliminary data.</text>
</comment>
<dbReference type="CDD" id="cd00085">
    <property type="entry name" value="HNHc"/>
    <property type="match status" value="1"/>
</dbReference>
<feature type="region of interest" description="Disordered" evidence="1">
    <location>
        <begin position="299"/>
        <end position="319"/>
    </location>
</feature>
<feature type="region of interest" description="Disordered" evidence="1">
    <location>
        <begin position="1"/>
        <end position="27"/>
    </location>
</feature>
<accession>A0A3N5A1S3</accession>
<evidence type="ECO:0000256" key="1">
    <source>
        <dbReference type="SAM" id="MobiDB-lite"/>
    </source>
</evidence>
<dbReference type="InterPro" id="IPR003615">
    <property type="entry name" value="HNH_nuc"/>
</dbReference>